<sequence length="655" mass="74018">MARRVPAGFKSIAEAAQSRDQLSYNVIGVCTDYLPPAMSRGTDFTMKMSLWDTSCAGAQDVGEDGMLIRMFYKRQSMFPPIENTGDIVILRNLKTKNQGSQWFGVSNFETSWVVISATSLMDSTCDNFSDVVFRQQESEHAAQKTGRAPDPTLAELKYAKALLEAKDPSTLRGPPKSTALDVYTIMKDNGGQPTPPKQQKYRMLKDLVSPAEYNGLQFADLLGEICKVYDNGGNVVEVKLTDYTEHPLLFDYATGGREGDDFAYIQQKNGWTGPVGRMTITVNVWGEHGNYIRKLARDGDIKLGMYMRVRNVQIKMDRNGSVLEGHLRDGGSSFGSSVSLHRPREAEHDKNLKELLQRKRAYDLETRAKGLGLQQTDVPSKKRAAEDELVRGTEQVKKQSKSARKREKNKKLHEETQARAPGSASLAQLASNQHVRCEGIEVPLTSLSTIIEGQFLQRETPSKNPYRLPFQNCKYKTKVKVVDFFPDRIEDFAIPYRVSDYEALSDHESGDEEGATLPYARQNPDHVRWDWHFFLMVEDPERSKNQDGTRDPIVLQVAGTDGDYLLNAEACDLRKEPTELAKLKQKLFVLWGDLEEKKLEHDATGTQLKQHGHAVSSRPFECFIKEFGIQARDENGRKVEDEYERIFSIFGTRIC</sequence>
<keyword evidence="2" id="KW-1185">Reference proteome</keyword>
<accession>A0ACC2ZWB1</accession>
<comment type="caution">
    <text evidence="1">The sequence shown here is derived from an EMBL/GenBank/DDBJ whole genome shotgun (WGS) entry which is preliminary data.</text>
</comment>
<dbReference type="Proteomes" id="UP001172386">
    <property type="component" value="Unassembled WGS sequence"/>
</dbReference>
<protein>
    <submittedName>
        <fullName evidence="1">Uncharacterized protein</fullName>
    </submittedName>
</protein>
<reference evidence="1" key="1">
    <citation type="submission" date="2022-10" db="EMBL/GenBank/DDBJ databases">
        <title>Culturing micro-colonial fungi from biological soil crusts in the Mojave desert and describing Neophaeococcomyces mojavensis, and introducing the new genera and species Taxawa tesnikishii.</title>
        <authorList>
            <person name="Kurbessoian T."/>
            <person name="Stajich J.E."/>
        </authorList>
    </citation>
    <scope>NUCLEOTIDE SEQUENCE</scope>
    <source>
        <strain evidence="1">JES_112</strain>
    </source>
</reference>
<evidence type="ECO:0000313" key="2">
    <source>
        <dbReference type="Proteomes" id="UP001172386"/>
    </source>
</evidence>
<organism evidence="1 2">
    <name type="scientific">Neophaeococcomyces mojaviensis</name>
    <dbReference type="NCBI Taxonomy" id="3383035"/>
    <lineage>
        <taxon>Eukaryota</taxon>
        <taxon>Fungi</taxon>
        <taxon>Dikarya</taxon>
        <taxon>Ascomycota</taxon>
        <taxon>Pezizomycotina</taxon>
        <taxon>Eurotiomycetes</taxon>
        <taxon>Chaetothyriomycetidae</taxon>
        <taxon>Chaetothyriales</taxon>
        <taxon>Chaetothyriales incertae sedis</taxon>
        <taxon>Neophaeococcomyces</taxon>
    </lineage>
</organism>
<name>A0ACC2ZWB1_9EURO</name>
<evidence type="ECO:0000313" key="1">
    <source>
        <dbReference type="EMBL" id="KAJ9652002.1"/>
    </source>
</evidence>
<dbReference type="EMBL" id="JAPDRQ010000223">
    <property type="protein sequence ID" value="KAJ9652002.1"/>
    <property type="molecule type" value="Genomic_DNA"/>
</dbReference>
<proteinExistence type="predicted"/>
<gene>
    <name evidence="1" type="ORF">H2198_008744</name>
</gene>